<comment type="similarity">
    <text evidence="1 5">Belongs to the DNA glycosylase MPG family.</text>
</comment>
<keyword evidence="2 5" id="KW-0227">DNA damage</keyword>
<dbReference type="EMBL" id="CP002551">
    <property type="protein sequence ID" value="ADZ08381.1"/>
    <property type="molecule type" value="Genomic_DNA"/>
</dbReference>
<dbReference type="eggNOG" id="arCOG04295">
    <property type="taxonomic scope" value="Archaea"/>
</dbReference>
<dbReference type="AlphaFoldDB" id="F0T7F2"/>
<keyword evidence="6" id="KW-0326">Glycosidase</keyword>
<dbReference type="GO" id="GO:0003677">
    <property type="term" value="F:DNA binding"/>
    <property type="evidence" value="ECO:0007669"/>
    <property type="project" value="InterPro"/>
</dbReference>
<name>F0T7F2_METLA</name>
<protein>
    <recommendedName>
        <fullName evidence="5">Putative 3-methyladenine DNA glycosylase</fullName>
        <ecNumber evidence="5">3.2.2.-</ecNumber>
    </recommendedName>
</protein>
<dbReference type="OrthoDB" id="31217at2157"/>
<dbReference type="RefSeq" id="WP_013643732.1">
    <property type="nucleotide sequence ID" value="NC_015216.1"/>
</dbReference>
<dbReference type="GO" id="GO:0003905">
    <property type="term" value="F:alkylbase DNA N-glycosylase activity"/>
    <property type="evidence" value="ECO:0007669"/>
    <property type="project" value="InterPro"/>
</dbReference>
<dbReference type="GeneID" id="10276553"/>
<evidence type="ECO:0000313" key="6">
    <source>
        <dbReference type="EMBL" id="ADZ08381.1"/>
    </source>
</evidence>
<evidence type="ECO:0000256" key="4">
    <source>
        <dbReference type="ARBA" id="ARBA00023204"/>
    </source>
</evidence>
<accession>F0T7F2</accession>
<dbReference type="GO" id="GO:0006284">
    <property type="term" value="P:base-excision repair"/>
    <property type="evidence" value="ECO:0007669"/>
    <property type="project" value="InterPro"/>
</dbReference>
<dbReference type="PANTHER" id="PTHR10429:SF0">
    <property type="entry name" value="DNA-3-METHYLADENINE GLYCOSYLASE"/>
    <property type="match status" value="1"/>
</dbReference>
<dbReference type="NCBIfam" id="TIGR00567">
    <property type="entry name" value="3mg"/>
    <property type="match status" value="1"/>
</dbReference>
<gene>
    <name evidence="6" type="ordered locus">Metbo_0128</name>
</gene>
<dbReference type="InterPro" id="IPR003180">
    <property type="entry name" value="MPG"/>
</dbReference>
<reference evidence="6 7" key="2">
    <citation type="journal article" date="2014" name="Int. J. Syst. Evol. Microbiol.">
        <title>Methanobacterium paludis sp. nov. and a novel strain of Methanobacterium lacus isolated from northern peatlands.</title>
        <authorList>
            <person name="Cadillo-Quiroz H."/>
            <person name="Brauer S.L."/>
            <person name="Goodson N."/>
            <person name="Yavitt J.B."/>
            <person name="Zinder S.H."/>
        </authorList>
    </citation>
    <scope>NUCLEOTIDE SEQUENCE [LARGE SCALE GENOMIC DNA]</scope>
    <source>
        <strain evidence="6 7">AL-21</strain>
    </source>
</reference>
<dbReference type="FunFam" id="3.10.300.10:FF:000001">
    <property type="entry name" value="Putative 3-methyladenine DNA glycosylase"/>
    <property type="match status" value="1"/>
</dbReference>
<dbReference type="Pfam" id="PF02245">
    <property type="entry name" value="Pur_DNA_glyco"/>
    <property type="match status" value="1"/>
</dbReference>
<dbReference type="Gene3D" id="3.10.300.10">
    <property type="entry name" value="Methylpurine-DNA glycosylase (MPG)"/>
    <property type="match status" value="1"/>
</dbReference>
<dbReference type="CDD" id="cd00540">
    <property type="entry name" value="AAG"/>
    <property type="match status" value="1"/>
</dbReference>
<dbReference type="HOGENOM" id="CLU_060471_0_2_2"/>
<evidence type="ECO:0000256" key="2">
    <source>
        <dbReference type="ARBA" id="ARBA00022763"/>
    </source>
</evidence>
<dbReference type="InterPro" id="IPR011034">
    <property type="entry name" value="Formyl_transferase-like_C_sf"/>
</dbReference>
<keyword evidence="7" id="KW-1185">Reference proteome</keyword>
<sequence>MKLKETFYLKPTLTVARDLIGCVLVRKDSYGITSGKIVETEAYMGFEDKGSHSYNKRHTPSMDPLYKSGGHGYIFPIYGVGYCFNVVTEAVNVPRAVLIRALEPVEGKHLMGKRRHFSGINSSNLKNLTNGPVKLCQAMHIDATINGINLCGDELFILKGSKLRSNEKILTSARINIDYAEDDKFKPWRFILEGNKFLSRAI</sequence>
<evidence type="ECO:0000313" key="7">
    <source>
        <dbReference type="Proteomes" id="UP000007490"/>
    </source>
</evidence>
<dbReference type="STRING" id="877455.Metbo_0128"/>
<dbReference type="InterPro" id="IPR036995">
    <property type="entry name" value="MPG_sf"/>
</dbReference>
<evidence type="ECO:0000256" key="5">
    <source>
        <dbReference type="HAMAP-Rule" id="MF_00527"/>
    </source>
</evidence>
<keyword evidence="3 5" id="KW-0378">Hydrolase</keyword>
<dbReference type="SUPFAM" id="SSF50486">
    <property type="entry name" value="FMT C-terminal domain-like"/>
    <property type="match status" value="1"/>
</dbReference>
<dbReference type="PANTHER" id="PTHR10429">
    <property type="entry name" value="DNA-3-METHYLADENINE GLYCOSYLASE"/>
    <property type="match status" value="1"/>
</dbReference>
<reference evidence="7" key="1">
    <citation type="submission" date="2011-02" db="EMBL/GenBank/DDBJ databases">
        <title>Complete sequence of Methanobacterium sp. AL-21.</title>
        <authorList>
            <consortium name="US DOE Joint Genome Institute"/>
            <person name="Lucas S."/>
            <person name="Copeland A."/>
            <person name="Lapidus A."/>
            <person name="Cheng J.-F."/>
            <person name="Goodwin L."/>
            <person name="Pitluck S."/>
            <person name="Chertkov O."/>
            <person name="Detter J.C."/>
            <person name="Han C."/>
            <person name="Tapia R."/>
            <person name="Land M."/>
            <person name="Hauser L."/>
            <person name="Kyrpides N."/>
            <person name="Ivanova N."/>
            <person name="Mikhailova N."/>
            <person name="Pagani I."/>
            <person name="Cadillo-Quiroz H."/>
            <person name="Imachi H."/>
            <person name="Zinder S."/>
            <person name="Liu W."/>
            <person name="Woyke T."/>
        </authorList>
    </citation>
    <scope>NUCLEOTIDE SEQUENCE [LARGE SCALE GENOMIC DNA]</scope>
    <source>
        <strain evidence="7">AL-21</strain>
    </source>
</reference>
<keyword evidence="4 5" id="KW-0234">DNA repair</keyword>
<dbReference type="EC" id="3.2.2.-" evidence="5"/>
<dbReference type="HAMAP" id="MF_00527">
    <property type="entry name" value="3MGH"/>
    <property type="match status" value="1"/>
</dbReference>
<evidence type="ECO:0000256" key="3">
    <source>
        <dbReference type="ARBA" id="ARBA00022801"/>
    </source>
</evidence>
<dbReference type="Proteomes" id="UP000007490">
    <property type="component" value="Chromosome"/>
</dbReference>
<proteinExistence type="inferred from homology"/>
<evidence type="ECO:0000256" key="1">
    <source>
        <dbReference type="ARBA" id="ARBA00009232"/>
    </source>
</evidence>
<organism evidence="6 7">
    <name type="scientific">Methanobacterium lacus (strain AL-21)</name>
    <dbReference type="NCBI Taxonomy" id="877455"/>
    <lineage>
        <taxon>Archaea</taxon>
        <taxon>Methanobacteriati</taxon>
        <taxon>Methanobacteriota</taxon>
        <taxon>Methanomada group</taxon>
        <taxon>Methanobacteria</taxon>
        <taxon>Methanobacteriales</taxon>
        <taxon>Methanobacteriaceae</taxon>
        <taxon>Methanobacterium</taxon>
    </lineage>
</organism>
<dbReference type="KEGG" id="mel:Metbo_0128"/>